<organism evidence="1">
    <name type="scientific">Rhizophora mucronata</name>
    <name type="common">Asiatic mangrove</name>
    <dbReference type="NCBI Taxonomy" id="61149"/>
    <lineage>
        <taxon>Eukaryota</taxon>
        <taxon>Viridiplantae</taxon>
        <taxon>Streptophyta</taxon>
        <taxon>Embryophyta</taxon>
        <taxon>Tracheophyta</taxon>
        <taxon>Spermatophyta</taxon>
        <taxon>Magnoliopsida</taxon>
        <taxon>eudicotyledons</taxon>
        <taxon>Gunneridae</taxon>
        <taxon>Pentapetalae</taxon>
        <taxon>rosids</taxon>
        <taxon>fabids</taxon>
        <taxon>Malpighiales</taxon>
        <taxon>Rhizophoraceae</taxon>
        <taxon>Rhizophora</taxon>
    </lineage>
</organism>
<name>A0A2P2QLB8_RHIMU</name>
<reference evidence="1" key="1">
    <citation type="submission" date="2018-02" db="EMBL/GenBank/DDBJ databases">
        <title>Rhizophora mucronata_Transcriptome.</title>
        <authorList>
            <person name="Meera S.P."/>
            <person name="Sreeshan A."/>
            <person name="Augustine A."/>
        </authorList>
    </citation>
    <scope>NUCLEOTIDE SEQUENCE</scope>
    <source>
        <tissue evidence="1">Leaf</tissue>
    </source>
</reference>
<evidence type="ECO:0000313" key="1">
    <source>
        <dbReference type="EMBL" id="MBX67809.1"/>
    </source>
</evidence>
<dbReference type="AlphaFoldDB" id="A0A2P2QLB8"/>
<dbReference type="EMBL" id="GGEC01087325">
    <property type="protein sequence ID" value="MBX67809.1"/>
    <property type="molecule type" value="Transcribed_RNA"/>
</dbReference>
<accession>A0A2P2QLB8</accession>
<protein>
    <submittedName>
        <fullName evidence="1">Uncharacterized protein</fullName>
    </submittedName>
</protein>
<sequence length="113" mass="12692">MTLHDDIDPNLENSSLSFSSLILSSRFFKYKLAPFSFSYLLIRSCSNLAFNSASLSAFLWALPTYKTLSSSKESPFNFSTAVEAESGFSKFTKPKHLDFPLWSFIITALVMVP</sequence>
<proteinExistence type="predicted"/>